<feature type="transmembrane region" description="Helical" evidence="2">
    <location>
        <begin position="104"/>
        <end position="122"/>
    </location>
</feature>
<sequence length="432" mass="47420">MSTALYNFRESLFALPALVLLGGIVLAEVTAYLDDVLGVDTSLPLTVEMNSNAAIWLLSTVAGATITTAGVVFSLTVVSLQLASSQFSPRVMRSFIRDRLSQTVIGLLVGTFVFCVLTLRHISGDPMSNAPRVSMTAAIVLAVATVLLIIAYLNRLAYGLQVGEVVRNIAEEADEVIEEQARQTRAETPAPHPEKHPGEHLAVRAESDGWVTQAASRYILAAVPPETVVRLETRTGAYIHRGEVLMTLWPVPPDADRVERKLQATVEVAVIRTMQQDIDFGIRQLVDIALRALSPAVNDPTTADDVVLRLGSLMRRLLSAEVPPQSVCGPDGRILLRPWELSHDEYIAHAFDQIRQSSVGQPQVVATVLRVLRMLIEHARNVDHEEYIAPLRRQIRLLMDAMEARSGLHPADLDRLRAISEETATDPAEHDV</sequence>
<organism evidence="3 4">
    <name type="scientific">Mycolicibacterium flavescens</name>
    <name type="common">Mycobacterium flavescens</name>
    <dbReference type="NCBI Taxonomy" id="1776"/>
    <lineage>
        <taxon>Bacteria</taxon>
        <taxon>Bacillati</taxon>
        <taxon>Actinomycetota</taxon>
        <taxon>Actinomycetes</taxon>
        <taxon>Mycobacteriales</taxon>
        <taxon>Mycobacteriaceae</taxon>
        <taxon>Mycolicibacterium</taxon>
    </lineage>
</organism>
<comment type="caution">
    <text evidence="3">The sequence shown here is derived from an EMBL/GenBank/DDBJ whole genome shotgun (WGS) entry which is preliminary data.</text>
</comment>
<accession>A0A1E3RCT7</accession>
<keyword evidence="4" id="KW-1185">Reference proteome</keyword>
<keyword evidence="2" id="KW-0472">Membrane</keyword>
<dbReference type="AlphaFoldDB" id="A0A1E3RCT7"/>
<feature type="transmembrane region" description="Helical" evidence="2">
    <location>
        <begin position="134"/>
        <end position="153"/>
    </location>
</feature>
<reference evidence="4" key="1">
    <citation type="submission" date="2016-09" db="EMBL/GenBank/DDBJ databases">
        <authorList>
            <person name="Greninger A.L."/>
            <person name="Jerome K.R."/>
            <person name="Mcnair B."/>
            <person name="Wallis C."/>
            <person name="Fang F."/>
        </authorList>
    </citation>
    <scope>NUCLEOTIDE SEQUENCE [LARGE SCALE GENOMIC DNA]</scope>
    <source>
        <strain evidence="4">M6</strain>
    </source>
</reference>
<protein>
    <recommendedName>
        <fullName evidence="5">DUF2254 domain-containing protein</fullName>
    </recommendedName>
</protein>
<gene>
    <name evidence="3" type="ORF">BHQ18_22760</name>
</gene>
<dbReference type="OrthoDB" id="2955631at2"/>
<dbReference type="Pfam" id="PF10011">
    <property type="entry name" value="DUF2254"/>
    <property type="match status" value="1"/>
</dbReference>
<keyword evidence="2" id="KW-0812">Transmembrane</keyword>
<evidence type="ECO:0000313" key="4">
    <source>
        <dbReference type="Proteomes" id="UP000094053"/>
    </source>
</evidence>
<evidence type="ECO:0000256" key="1">
    <source>
        <dbReference type="SAM" id="MobiDB-lite"/>
    </source>
</evidence>
<evidence type="ECO:0008006" key="5">
    <source>
        <dbReference type="Google" id="ProtNLM"/>
    </source>
</evidence>
<feature type="transmembrane region" description="Helical" evidence="2">
    <location>
        <begin position="12"/>
        <end position="33"/>
    </location>
</feature>
<proteinExistence type="predicted"/>
<dbReference type="STRING" id="1776.BHQ18_22760"/>
<name>A0A1E3RCT7_MYCFV</name>
<evidence type="ECO:0000256" key="2">
    <source>
        <dbReference type="SAM" id="Phobius"/>
    </source>
</evidence>
<feature type="region of interest" description="Disordered" evidence="1">
    <location>
        <begin position="178"/>
        <end position="198"/>
    </location>
</feature>
<dbReference type="InterPro" id="IPR018723">
    <property type="entry name" value="DUF2254_membrane"/>
</dbReference>
<dbReference type="EMBL" id="MIHA01000020">
    <property type="protein sequence ID" value="ODQ87693.1"/>
    <property type="molecule type" value="Genomic_DNA"/>
</dbReference>
<evidence type="ECO:0000313" key="3">
    <source>
        <dbReference type="EMBL" id="ODQ87693.1"/>
    </source>
</evidence>
<dbReference type="Proteomes" id="UP000094053">
    <property type="component" value="Unassembled WGS sequence"/>
</dbReference>
<keyword evidence="2" id="KW-1133">Transmembrane helix</keyword>
<feature type="transmembrane region" description="Helical" evidence="2">
    <location>
        <begin position="53"/>
        <end position="83"/>
    </location>
</feature>